<evidence type="ECO:0000313" key="10">
    <source>
        <dbReference type="Ensembl" id="ENSXETP00000104043"/>
    </source>
</evidence>
<gene>
    <name evidence="10" type="primary">plp2</name>
</gene>
<dbReference type="AlphaFoldDB" id="A0A803J848"/>
<evidence type="ECO:0000256" key="7">
    <source>
        <dbReference type="PROSITE-ProRule" id="PRU00581"/>
    </source>
</evidence>
<dbReference type="PROSITE" id="PS51225">
    <property type="entry name" value="MARVEL"/>
    <property type="match status" value="1"/>
</dbReference>
<evidence type="ECO:0000256" key="2">
    <source>
        <dbReference type="ARBA" id="ARBA00022692"/>
    </source>
</evidence>
<evidence type="ECO:0000256" key="8">
    <source>
        <dbReference type="SAM" id="Phobius"/>
    </source>
</evidence>
<reference evidence="10" key="1">
    <citation type="journal article" date="2010" name="Science">
        <title>The genome of the Western clawed frog Xenopus tropicalis.</title>
        <authorList>
            <person name="Hellsten U."/>
            <person name="Harland R.M."/>
            <person name="Gilchrist M.J."/>
            <person name="Hendrix D."/>
            <person name="Jurka J."/>
            <person name="Kapitonov V."/>
            <person name="Ovcharenko I."/>
            <person name="Putnam N.H."/>
            <person name="Shu S."/>
            <person name="Taher L."/>
            <person name="Blitz I.L."/>
            <person name="Blumberg B."/>
            <person name="Dichmann D.S."/>
            <person name="Dubchak I."/>
            <person name="Amaya E."/>
            <person name="Detter J.C."/>
            <person name="Fletcher R."/>
            <person name="Gerhard D.S."/>
            <person name="Goodstein D."/>
            <person name="Graves T."/>
            <person name="Grigoriev I.V."/>
            <person name="Grimwood J."/>
            <person name="Kawashima T."/>
            <person name="Lindquist E."/>
            <person name="Lucas S.M."/>
            <person name="Mead P.E."/>
            <person name="Mitros T."/>
            <person name="Ogino H."/>
            <person name="Ohta Y."/>
            <person name="Poliakov A.V."/>
            <person name="Pollet N."/>
            <person name="Robert J."/>
            <person name="Salamov A."/>
            <person name="Sater A.K."/>
            <person name="Schmutz J."/>
            <person name="Terry A."/>
            <person name="Vize P.D."/>
            <person name="Warren W.C."/>
            <person name="Wells D."/>
            <person name="Wills A."/>
            <person name="Wilson R.K."/>
            <person name="Zimmerman L.B."/>
            <person name="Zorn A.M."/>
            <person name="Grainger R."/>
            <person name="Grammer T."/>
            <person name="Khokha M.K."/>
            <person name="Richardson P.M."/>
            <person name="Rokhsar D.S."/>
        </authorList>
    </citation>
    <scope>NUCLEOTIDE SEQUENCE [LARGE SCALE GENOMIC DNA]</scope>
    <source>
        <strain evidence="10">Nigerian</strain>
    </source>
</reference>
<evidence type="ECO:0000256" key="3">
    <source>
        <dbReference type="ARBA" id="ARBA00022989"/>
    </source>
</evidence>
<feature type="transmembrane region" description="Helical" evidence="8">
    <location>
        <begin position="117"/>
        <end position="135"/>
    </location>
</feature>
<reference evidence="10" key="2">
    <citation type="submission" date="2021-03" db="UniProtKB">
        <authorList>
            <consortium name="Ensembl"/>
        </authorList>
    </citation>
    <scope>IDENTIFICATION</scope>
</reference>
<dbReference type="Ensembl" id="ENSXETT00000121733">
    <property type="protein sequence ID" value="ENSXETP00000104043"/>
    <property type="gene ID" value="ENSXETG00000043070"/>
</dbReference>
<dbReference type="InterPro" id="IPR050578">
    <property type="entry name" value="MARVEL-CKLF_proteins"/>
</dbReference>
<keyword evidence="3 8" id="KW-1133">Transmembrane helix</keyword>
<comment type="function">
    <text evidence="5">May play a role in cell differentiation in the intestinal epithelium.</text>
</comment>
<protein>
    <recommendedName>
        <fullName evidence="6">Proteolipid protein 2</fullName>
    </recommendedName>
</protein>
<evidence type="ECO:0000256" key="1">
    <source>
        <dbReference type="ARBA" id="ARBA00004141"/>
    </source>
</evidence>
<dbReference type="GeneTree" id="ENSGT00940000158528"/>
<evidence type="ECO:0000256" key="4">
    <source>
        <dbReference type="ARBA" id="ARBA00023136"/>
    </source>
</evidence>
<dbReference type="GO" id="GO:0016020">
    <property type="term" value="C:membrane"/>
    <property type="evidence" value="ECO:0007669"/>
    <property type="project" value="UniProtKB-SubCell"/>
</dbReference>
<feature type="transmembrane region" description="Helical" evidence="8">
    <location>
        <begin position="85"/>
        <end position="105"/>
    </location>
</feature>
<dbReference type="PANTHER" id="PTHR22776:SF4">
    <property type="entry name" value="PROTEOLIPID PROTEIN 2"/>
    <property type="match status" value="1"/>
</dbReference>
<evidence type="ECO:0000259" key="9">
    <source>
        <dbReference type="PROSITE" id="PS51225"/>
    </source>
</evidence>
<name>A0A803J848_XENTR</name>
<feature type="domain" description="MARVEL" evidence="9">
    <location>
        <begin position="26"/>
        <end position="145"/>
    </location>
</feature>
<comment type="subcellular location">
    <subcellularLocation>
        <location evidence="1">Membrane</location>
        <topology evidence="1">Multi-pass membrane protein</topology>
    </subcellularLocation>
</comment>
<sequence>MKSCIVGRAGRRNALYWNPSPQSTNHLSLPNKESFEKRKVLCFVIVVCYGASNVAGYLAVAVIELVFCIIYFFVFAGKYDTQLTFIHWGWSDFLRCAIACLLFLITSLITLLSRSDGAGIAGAVFGLLAGILFGYDGYMTIPLLRKPHAAVPTEHLEGV</sequence>
<dbReference type="InterPro" id="IPR008253">
    <property type="entry name" value="Marvel"/>
</dbReference>
<evidence type="ECO:0000256" key="5">
    <source>
        <dbReference type="ARBA" id="ARBA00037152"/>
    </source>
</evidence>
<keyword evidence="4 7" id="KW-0472">Membrane</keyword>
<dbReference type="PANTHER" id="PTHR22776">
    <property type="entry name" value="MARVEL-CONTAINING POTENTIAL LIPID RAFT-ASSOCIATED PROTEIN"/>
    <property type="match status" value="1"/>
</dbReference>
<keyword evidence="2 7" id="KW-0812">Transmembrane</keyword>
<proteinExistence type="predicted"/>
<accession>A0A803J848</accession>
<feature type="transmembrane region" description="Helical" evidence="8">
    <location>
        <begin position="40"/>
        <end position="73"/>
    </location>
</feature>
<evidence type="ECO:0000256" key="6">
    <source>
        <dbReference type="ARBA" id="ARBA00039459"/>
    </source>
</evidence>
<organism evidence="10">
    <name type="scientific">Xenopus tropicalis</name>
    <name type="common">Western clawed frog</name>
    <name type="synonym">Silurana tropicalis</name>
    <dbReference type="NCBI Taxonomy" id="8364"/>
    <lineage>
        <taxon>Eukaryota</taxon>
        <taxon>Metazoa</taxon>
        <taxon>Chordata</taxon>
        <taxon>Craniata</taxon>
        <taxon>Vertebrata</taxon>
        <taxon>Euteleostomi</taxon>
        <taxon>Amphibia</taxon>
        <taxon>Batrachia</taxon>
        <taxon>Anura</taxon>
        <taxon>Pipoidea</taxon>
        <taxon>Pipidae</taxon>
        <taxon>Xenopodinae</taxon>
        <taxon>Xenopus</taxon>
        <taxon>Silurana</taxon>
    </lineage>
</organism>